<dbReference type="Proteomes" id="UP000826012">
    <property type="component" value="Chromosome"/>
</dbReference>
<sequence length="242" mass="26540">MPGDKPKLRWRVLRYSLGGALCLMAVIDALVGARWSLAVGAAVVGGVILIGQRRILRAAVSRTGDEIVCRYIPWYEGSAYTVTLLLPLMGIAMVDLGFAPGNPAWLRYGGFLLLGVTPLTVWGIVRMWRRCLLRITRSTLTERLAERGSELTEIRRELVESIEPKLIPQPRGGRALQVAIAYRPLDVGTDTSKTVMLGLRLSVQPTNLFNALIAWRDGARDDPSELLDRIEGILRGSPAIGG</sequence>
<name>A0ABN6IC22_9MYCO</name>
<feature type="transmembrane region" description="Helical" evidence="1">
    <location>
        <begin position="105"/>
        <end position="125"/>
    </location>
</feature>
<organism evidence="2 3">
    <name type="scientific">Mycobacterium senriense</name>
    <dbReference type="NCBI Taxonomy" id="2775496"/>
    <lineage>
        <taxon>Bacteria</taxon>
        <taxon>Bacillati</taxon>
        <taxon>Actinomycetota</taxon>
        <taxon>Actinomycetes</taxon>
        <taxon>Mycobacteriales</taxon>
        <taxon>Mycobacteriaceae</taxon>
        <taxon>Mycobacterium</taxon>
        <taxon>Mycobacterium avium complex (MAC)</taxon>
    </lineage>
</organism>
<evidence type="ECO:0000256" key="1">
    <source>
        <dbReference type="SAM" id="Phobius"/>
    </source>
</evidence>
<feature type="transmembrane region" description="Helical" evidence="1">
    <location>
        <begin position="37"/>
        <end position="56"/>
    </location>
</feature>
<keyword evidence="1" id="KW-1133">Transmembrane helix</keyword>
<keyword evidence="1" id="KW-0472">Membrane</keyword>
<dbReference type="RefSeq" id="WP_221044729.1">
    <property type="nucleotide sequence ID" value="NZ_AP024828.1"/>
</dbReference>
<keyword evidence="1" id="KW-0812">Transmembrane</keyword>
<dbReference type="EMBL" id="AP024828">
    <property type="protein sequence ID" value="BCZ21182.1"/>
    <property type="molecule type" value="Genomic_DNA"/>
</dbReference>
<feature type="transmembrane region" description="Helical" evidence="1">
    <location>
        <begin position="77"/>
        <end position="99"/>
    </location>
</feature>
<protein>
    <submittedName>
        <fullName evidence="2">Uncharacterized protein</fullName>
    </submittedName>
</protein>
<keyword evidence="3" id="KW-1185">Reference proteome</keyword>
<evidence type="ECO:0000313" key="2">
    <source>
        <dbReference type="EMBL" id="BCZ21182.1"/>
    </source>
</evidence>
<evidence type="ECO:0000313" key="3">
    <source>
        <dbReference type="Proteomes" id="UP000826012"/>
    </source>
</evidence>
<reference evidence="2 3" key="1">
    <citation type="submission" date="2021-07" db="EMBL/GenBank/DDBJ databases">
        <title>Complete genome sequence of nontuberculous Mycobacterium sp. TY59.</title>
        <authorList>
            <person name="Fukushima K."/>
        </authorList>
    </citation>
    <scope>NUCLEOTIDE SEQUENCE [LARGE SCALE GENOMIC DNA]</scope>
    <source>
        <strain evidence="2 3">TY59</strain>
    </source>
</reference>
<gene>
    <name evidence="2" type="ORF">MTY59_10370</name>
</gene>
<accession>A0ABN6IC22</accession>
<proteinExistence type="predicted"/>
<feature type="transmembrane region" description="Helical" evidence="1">
    <location>
        <begin position="12"/>
        <end position="31"/>
    </location>
</feature>